<proteinExistence type="inferred from homology"/>
<dbReference type="GeneID" id="93078259"/>
<evidence type="ECO:0000313" key="4">
    <source>
        <dbReference type="Proteomes" id="UP000202031"/>
    </source>
</evidence>
<keyword evidence="2" id="KW-0175">Coiled coil</keyword>
<organism evidence="3 4">
    <name type="scientific">Campylobacter lanienae NCTC 13004</name>
    <dbReference type="NCBI Taxonomy" id="1031753"/>
    <lineage>
        <taxon>Bacteria</taxon>
        <taxon>Pseudomonadati</taxon>
        <taxon>Campylobacterota</taxon>
        <taxon>Epsilonproteobacteria</taxon>
        <taxon>Campylobacterales</taxon>
        <taxon>Campylobacteraceae</taxon>
        <taxon>Campylobacter</taxon>
    </lineage>
</organism>
<evidence type="ECO:0000256" key="1">
    <source>
        <dbReference type="HAMAP-Rule" id="MF_02110"/>
    </source>
</evidence>
<comment type="similarity">
    <text evidence="1">Belongs to the UPF0763 family.</text>
</comment>
<dbReference type="Proteomes" id="UP000202031">
    <property type="component" value="Chromosome"/>
</dbReference>
<reference evidence="4" key="1">
    <citation type="journal article" date="2017" name="Genome Biol. Evol.">
        <title>Comparative Genomic Analysis Identifies a Campylobacter Clade Deficient in Selenium Metabolism.</title>
        <authorList>
            <person name="Miller W.G."/>
            <person name="Yee E."/>
            <person name="Lopes B.S."/>
            <person name="Chapman M.H."/>
            <person name="Huynh S."/>
            <person name="Bono J.L."/>
            <person name="Parker C.T."/>
            <person name="Strachan N.J.C."/>
            <person name="Forbes K.J."/>
        </authorList>
    </citation>
    <scope>NUCLEOTIDE SEQUENCE [LARGE SCALE GENOMIC DNA]</scope>
    <source>
        <strain evidence="4">NCTC 13004</strain>
    </source>
</reference>
<feature type="coiled-coil region" evidence="2">
    <location>
        <begin position="63"/>
        <end position="90"/>
    </location>
</feature>
<dbReference type="AlphaFoldDB" id="A0A1X9SKN5"/>
<dbReference type="InterPro" id="IPR019724">
    <property type="entry name" value="UPF0763"/>
</dbReference>
<sequence>MNNHLENISQTLGISKRRRTTFELEDMDNNQMKLSYKGKANLNTPWFGMYGDKPCALVPAELFEAVINALKNAQKENFELKLERSILQNLPIDFGDVWTVAIEEIKKANYKKEPNLDRVIAKIKKEHPNLFLDMRSLVNKE</sequence>
<gene>
    <name evidence="3" type="ORF">CLAN_0017</name>
</gene>
<dbReference type="Pfam" id="PF10788">
    <property type="entry name" value="DUF2603"/>
    <property type="match status" value="1"/>
</dbReference>
<dbReference type="RefSeq" id="WP_086225216.1">
    <property type="nucleotide sequence ID" value="NZ_CP015578.1"/>
</dbReference>
<dbReference type="KEGG" id="clx:CLAN_0017"/>
<dbReference type="HAMAP" id="MF_02110">
    <property type="entry name" value="UPF0763"/>
    <property type="match status" value="1"/>
</dbReference>
<name>A0A1X9SKN5_9BACT</name>
<protein>
    <recommendedName>
        <fullName evidence="1">UPF0763 protein CLAN_0017</fullName>
    </recommendedName>
</protein>
<evidence type="ECO:0000313" key="3">
    <source>
        <dbReference type="EMBL" id="ARQ96801.1"/>
    </source>
</evidence>
<dbReference type="EMBL" id="CP015578">
    <property type="protein sequence ID" value="ARQ96801.1"/>
    <property type="molecule type" value="Genomic_DNA"/>
</dbReference>
<evidence type="ECO:0000256" key="2">
    <source>
        <dbReference type="SAM" id="Coils"/>
    </source>
</evidence>
<accession>A0A1X9SKN5</accession>